<dbReference type="SMART" id="SM00181">
    <property type="entry name" value="EGF"/>
    <property type="match status" value="2"/>
</dbReference>
<reference evidence="3" key="1">
    <citation type="submission" date="2021-02" db="EMBL/GenBank/DDBJ databases">
        <authorList>
            <person name="Nowell W R."/>
        </authorList>
    </citation>
    <scope>NUCLEOTIDE SEQUENCE</scope>
</reference>
<dbReference type="AlphaFoldDB" id="A0A817AC37"/>
<keyword evidence="1" id="KW-1015">Disulfide bond</keyword>
<feature type="domain" description="EGF-like" evidence="2">
    <location>
        <begin position="41"/>
        <end position="77"/>
    </location>
</feature>
<accession>A0A817AC37</accession>
<evidence type="ECO:0000256" key="1">
    <source>
        <dbReference type="PROSITE-ProRule" id="PRU00076"/>
    </source>
</evidence>
<protein>
    <recommendedName>
        <fullName evidence="2">EGF-like domain-containing protein</fullName>
    </recommendedName>
</protein>
<evidence type="ECO:0000259" key="2">
    <source>
        <dbReference type="PROSITE" id="PS50026"/>
    </source>
</evidence>
<dbReference type="PROSITE" id="PS00022">
    <property type="entry name" value="EGF_1"/>
    <property type="match status" value="1"/>
</dbReference>
<organism evidence="3 4">
    <name type="scientific">Rotaria magnacalcarata</name>
    <dbReference type="NCBI Taxonomy" id="392030"/>
    <lineage>
        <taxon>Eukaryota</taxon>
        <taxon>Metazoa</taxon>
        <taxon>Spiralia</taxon>
        <taxon>Gnathifera</taxon>
        <taxon>Rotifera</taxon>
        <taxon>Eurotatoria</taxon>
        <taxon>Bdelloidea</taxon>
        <taxon>Philodinida</taxon>
        <taxon>Philodinidae</taxon>
        <taxon>Rotaria</taxon>
    </lineage>
</organism>
<dbReference type="PROSITE" id="PS50026">
    <property type="entry name" value="EGF_3"/>
    <property type="match status" value="2"/>
</dbReference>
<evidence type="ECO:0000313" key="4">
    <source>
        <dbReference type="Proteomes" id="UP000663856"/>
    </source>
</evidence>
<gene>
    <name evidence="3" type="ORF">WKI299_LOCUS37198</name>
</gene>
<comment type="caution">
    <text evidence="1">Lacks conserved residue(s) required for the propagation of feature annotation.</text>
</comment>
<feature type="disulfide bond" evidence="1">
    <location>
        <begin position="146"/>
        <end position="155"/>
    </location>
</feature>
<proteinExistence type="predicted"/>
<name>A0A817AC37_9BILA</name>
<dbReference type="Gene3D" id="2.10.25.10">
    <property type="entry name" value="Laminin"/>
    <property type="match status" value="1"/>
</dbReference>
<keyword evidence="1" id="KW-0245">EGF-like domain</keyword>
<dbReference type="SUPFAM" id="SSF57196">
    <property type="entry name" value="EGF/Laminin"/>
    <property type="match status" value="1"/>
</dbReference>
<feature type="disulfide bond" evidence="1">
    <location>
        <begin position="67"/>
        <end position="76"/>
    </location>
</feature>
<feature type="domain" description="EGF-like" evidence="2">
    <location>
        <begin position="115"/>
        <end position="156"/>
    </location>
</feature>
<dbReference type="Proteomes" id="UP000663856">
    <property type="component" value="Unassembled WGS sequence"/>
</dbReference>
<sequence>MYNRKVMNYYVSMFHPVLYSFLPVHRLSLQVDVPTRDVETRSKTCSLKCLHGQCSYYLNSDKYFCQCTNGYSGLLCTVKNVYCCSSYSICVGVVDNRSICIRPVGKFGPRCFFLNKTGCNANLCSDNDRCIAGDEKYFTMDYFCLCLQGFTDSKCGNRERKIEFHCLEPIFLPQEIFIHFVHISSKHDPSYELSGDGVTQTTMISKIKYQETSTSVYYAGELHLIFLEFRQ</sequence>
<comment type="caution">
    <text evidence="3">The sequence shown here is derived from an EMBL/GenBank/DDBJ whole genome shotgun (WGS) entry which is preliminary data.</text>
</comment>
<dbReference type="EMBL" id="CAJNRF010018330">
    <property type="protein sequence ID" value="CAF2253649.1"/>
    <property type="molecule type" value="Genomic_DNA"/>
</dbReference>
<dbReference type="PROSITE" id="PS01186">
    <property type="entry name" value="EGF_2"/>
    <property type="match status" value="2"/>
</dbReference>
<evidence type="ECO:0000313" key="3">
    <source>
        <dbReference type="EMBL" id="CAF2253649.1"/>
    </source>
</evidence>
<dbReference type="InterPro" id="IPR000742">
    <property type="entry name" value="EGF"/>
</dbReference>